<dbReference type="Gene3D" id="3.40.50.720">
    <property type="entry name" value="NAD(P)-binding Rossmann-like Domain"/>
    <property type="match status" value="2"/>
</dbReference>
<dbReference type="GO" id="GO:0016491">
    <property type="term" value="F:oxidoreductase activity"/>
    <property type="evidence" value="ECO:0007669"/>
    <property type="project" value="UniProtKB-KW"/>
</dbReference>
<sequence length="338" mass="37585">MAPRRCLSKVSLQDKTAVVTGANTGIGFEVAKDLARRGARVILACRNEARAEAARAEIVKDTGNENVMTSKLDLASLSSVREFAQRLKEEESRLDILVNNAGMFTEKSTTEDGFDMMLQVNHLGHFLLTNLLLDLLKKSAPSRVVNVSSEACNHGRINFEDINAEKSYDAFPAYAQSKLANVLFTRELSRRLEGTGVTTYAVHPGFVKTDIWRYIPGMYGWKFTLMKPNINICGTGVTTYAVHPGFVKTDIWRYIPGMYGWKFTLMKPMFRLMMAFAITPEQGAQTVIHCAVEEALSSESGLYYSDCDVKQPSQKATDDAVARQLWEMSESMTGLSSS</sequence>
<dbReference type="PANTHER" id="PTHR43157:SF31">
    <property type="entry name" value="PHOSPHATIDYLINOSITOL-GLYCAN BIOSYNTHESIS CLASS F PROTEIN"/>
    <property type="match status" value="1"/>
</dbReference>
<evidence type="ECO:0000313" key="3">
    <source>
        <dbReference type="EMBL" id="EEN64857.1"/>
    </source>
</evidence>
<reference evidence="3" key="1">
    <citation type="journal article" date="2008" name="Nature">
        <title>The amphioxus genome and the evolution of the chordate karyotype.</title>
        <authorList>
            <consortium name="US DOE Joint Genome Institute (JGI-PGF)"/>
            <person name="Putnam N.H."/>
            <person name="Butts T."/>
            <person name="Ferrier D.E.K."/>
            <person name="Furlong R.F."/>
            <person name="Hellsten U."/>
            <person name="Kawashima T."/>
            <person name="Robinson-Rechavi M."/>
            <person name="Shoguchi E."/>
            <person name="Terry A."/>
            <person name="Yu J.-K."/>
            <person name="Benito-Gutierrez E.L."/>
            <person name="Dubchak I."/>
            <person name="Garcia-Fernandez J."/>
            <person name="Gibson-Brown J.J."/>
            <person name="Grigoriev I.V."/>
            <person name="Horton A.C."/>
            <person name="de Jong P.J."/>
            <person name="Jurka J."/>
            <person name="Kapitonov V.V."/>
            <person name="Kohara Y."/>
            <person name="Kuroki Y."/>
            <person name="Lindquist E."/>
            <person name="Lucas S."/>
            <person name="Osoegawa K."/>
            <person name="Pennacchio L.A."/>
            <person name="Salamov A.A."/>
            <person name="Satou Y."/>
            <person name="Sauka-Spengler T."/>
            <person name="Schmutz J."/>
            <person name="Shin-I T."/>
            <person name="Toyoda A."/>
            <person name="Bronner-Fraser M."/>
            <person name="Fujiyama A."/>
            <person name="Holland L.Z."/>
            <person name="Holland P.W.H."/>
            <person name="Satoh N."/>
            <person name="Rokhsar D.S."/>
        </authorList>
    </citation>
    <scope>NUCLEOTIDE SEQUENCE [LARGE SCALE GENOMIC DNA]</scope>
    <source>
        <strain evidence="3">S238N-H82</strain>
        <tissue evidence="3">Testes</tissue>
    </source>
</reference>
<comment type="similarity">
    <text evidence="2">Belongs to the short-chain dehydrogenases/reductases (SDR) family.</text>
</comment>
<dbReference type="EMBL" id="GG666485">
    <property type="protein sequence ID" value="EEN64857.1"/>
    <property type="molecule type" value="Genomic_DNA"/>
</dbReference>
<dbReference type="SUPFAM" id="SSF51735">
    <property type="entry name" value="NAD(P)-binding Rossmann-fold domains"/>
    <property type="match status" value="2"/>
</dbReference>
<dbReference type="InterPro" id="IPR036291">
    <property type="entry name" value="NAD(P)-bd_dom_sf"/>
</dbReference>
<dbReference type="InterPro" id="IPR002347">
    <property type="entry name" value="SDR_fam"/>
</dbReference>
<organism>
    <name type="scientific">Branchiostoma floridae</name>
    <name type="common">Florida lancelet</name>
    <name type="synonym">Amphioxus</name>
    <dbReference type="NCBI Taxonomy" id="7739"/>
    <lineage>
        <taxon>Eukaryota</taxon>
        <taxon>Metazoa</taxon>
        <taxon>Chordata</taxon>
        <taxon>Cephalochordata</taxon>
        <taxon>Leptocardii</taxon>
        <taxon>Amphioxiformes</taxon>
        <taxon>Branchiostomatidae</taxon>
        <taxon>Branchiostoma</taxon>
    </lineage>
</organism>
<dbReference type="Pfam" id="PF00106">
    <property type="entry name" value="adh_short"/>
    <property type="match status" value="1"/>
</dbReference>
<evidence type="ECO:0000256" key="1">
    <source>
        <dbReference type="ARBA" id="ARBA00023002"/>
    </source>
</evidence>
<dbReference type="AlphaFoldDB" id="C3Y4I3"/>
<dbReference type="PRINTS" id="PR00081">
    <property type="entry name" value="GDHRDH"/>
</dbReference>
<dbReference type="PRINTS" id="PR00080">
    <property type="entry name" value="SDRFAMILY"/>
</dbReference>
<name>C3Y4I3_BRAFL</name>
<accession>C3Y4I3</accession>
<dbReference type="PANTHER" id="PTHR43157">
    <property type="entry name" value="PHOSPHATIDYLINOSITOL-GLYCAN BIOSYNTHESIS CLASS F PROTEIN-RELATED"/>
    <property type="match status" value="1"/>
</dbReference>
<dbReference type="eggNOG" id="KOG1208">
    <property type="taxonomic scope" value="Eukaryota"/>
</dbReference>
<gene>
    <name evidence="3" type="ORF">BRAFLDRAFT_89716</name>
</gene>
<protein>
    <submittedName>
        <fullName evidence="3">Uncharacterized protein</fullName>
    </submittedName>
</protein>
<evidence type="ECO:0000256" key="2">
    <source>
        <dbReference type="RuleBase" id="RU000363"/>
    </source>
</evidence>
<proteinExistence type="inferred from homology"/>
<keyword evidence="1" id="KW-0560">Oxidoreductase</keyword>
<dbReference type="InParanoid" id="C3Y4I3"/>